<accession>A0A2H5BLY0</accession>
<dbReference type="Proteomes" id="UP000240214">
    <property type="component" value="Segment"/>
</dbReference>
<proteinExistence type="predicted"/>
<organism evidence="1 2">
    <name type="scientific">Streptomyces phage Rowa</name>
    <dbReference type="NCBI Taxonomy" id="2059883"/>
    <lineage>
        <taxon>Viruses</taxon>
        <taxon>Duplodnaviria</taxon>
        <taxon>Heunggongvirae</taxon>
        <taxon>Uroviricota</taxon>
        <taxon>Caudoviricetes</taxon>
        <taxon>Rowavirus</taxon>
        <taxon>Rowavirus rowa</taxon>
    </lineage>
</organism>
<gene>
    <name evidence="1" type="ORF">SEA_ROWA_48</name>
</gene>
<keyword evidence="2" id="KW-1185">Reference proteome</keyword>
<dbReference type="EMBL" id="MG593803">
    <property type="protein sequence ID" value="AUG87312.1"/>
    <property type="molecule type" value="Genomic_DNA"/>
</dbReference>
<sequence>MVDPREERLPKWAQEQLRGLRTQLERERKLNADLRGEVGETNVYVQNYTSEDQPLPKDARIKYQTGPRFDEYVAVHTEGNRLWLHGGRFLIIHPHVSNAFYVTVGDR</sequence>
<protein>
    <submittedName>
        <fullName evidence="1">Uncharacterized protein</fullName>
    </submittedName>
</protein>
<evidence type="ECO:0000313" key="2">
    <source>
        <dbReference type="Proteomes" id="UP000240214"/>
    </source>
</evidence>
<dbReference type="InterPro" id="IPR055663">
    <property type="entry name" value="DUF7239"/>
</dbReference>
<dbReference type="Pfam" id="PF23886">
    <property type="entry name" value="DUF7239"/>
    <property type="match status" value="1"/>
</dbReference>
<evidence type="ECO:0000313" key="1">
    <source>
        <dbReference type="EMBL" id="AUG87312.1"/>
    </source>
</evidence>
<name>A0A2H5BLY0_9CAUD</name>
<reference evidence="2" key="1">
    <citation type="submission" date="2017-11" db="EMBL/GenBank/DDBJ databases">
        <authorList>
            <person name="Han C.G."/>
        </authorList>
    </citation>
    <scope>NUCLEOTIDE SEQUENCE [LARGE SCALE GENOMIC DNA]</scope>
</reference>